<dbReference type="PRINTS" id="PR01100">
    <property type="entry name" value="SHIKIMTKNASE"/>
</dbReference>
<feature type="binding site" evidence="7">
    <location>
        <position position="119"/>
    </location>
    <ligand>
        <name>ATP</name>
        <dbReference type="ChEBI" id="CHEBI:30616"/>
    </ligand>
</feature>
<keyword evidence="5 7" id="KW-0067">ATP-binding</keyword>
<evidence type="ECO:0000256" key="5">
    <source>
        <dbReference type="ARBA" id="ARBA00022840"/>
    </source>
</evidence>
<comment type="function">
    <text evidence="7">Catalyzes the specific phosphorylation of the 3-hydroxyl group of shikimic acid using ATP as a cosubstrate.</text>
</comment>
<comment type="cofactor">
    <cofactor evidence="7">
        <name>Mg(2+)</name>
        <dbReference type="ChEBI" id="CHEBI:18420"/>
    </cofactor>
    <text evidence="7">Binds 1 Mg(2+) ion per subunit.</text>
</comment>
<evidence type="ECO:0000256" key="3">
    <source>
        <dbReference type="ARBA" id="ARBA00022741"/>
    </source>
</evidence>
<comment type="caution">
    <text evidence="7">Lacks conserved residue(s) required for the propagation of feature annotation.</text>
</comment>
<reference evidence="8 9" key="1">
    <citation type="submission" date="2007-01" db="EMBL/GenBank/DDBJ databases">
        <authorList>
            <person name="Haygood M."/>
            <person name="Podell S."/>
            <person name="Anderson C."/>
            <person name="Hopkinson B."/>
            <person name="Roe K."/>
            <person name="Barbeau K."/>
            <person name="Gaasterland T."/>
            <person name="Ferriera S."/>
            <person name="Johnson J."/>
            <person name="Kravitz S."/>
            <person name="Beeson K."/>
            <person name="Sutton G."/>
            <person name="Rogers Y.-H."/>
            <person name="Friedman R."/>
            <person name="Frazier M."/>
            <person name="Venter J.C."/>
        </authorList>
    </citation>
    <scope>NUCLEOTIDE SEQUENCE [LARGE SCALE GENOMIC DNA]</scope>
    <source>
        <strain evidence="8 9">ATCC 23134</strain>
    </source>
</reference>
<feature type="binding site" evidence="7">
    <location>
        <position position="32"/>
    </location>
    <ligand>
        <name>substrate</name>
    </ligand>
</feature>
<keyword evidence="6 7" id="KW-0057">Aromatic amino acid biosynthesis</keyword>
<evidence type="ECO:0000256" key="1">
    <source>
        <dbReference type="ARBA" id="ARBA00022605"/>
    </source>
</evidence>
<dbReference type="GO" id="GO:0005829">
    <property type="term" value="C:cytosol"/>
    <property type="evidence" value="ECO:0007669"/>
    <property type="project" value="TreeGrafter"/>
</dbReference>
<keyword evidence="4 7" id="KW-0418">Kinase</keyword>
<comment type="subunit">
    <text evidence="7">Monomer.</text>
</comment>
<protein>
    <recommendedName>
        <fullName evidence="7">Shikimate kinase</fullName>
        <shortName evidence="7">SK</shortName>
        <ecNumber evidence="7">2.7.1.71</ecNumber>
    </recommendedName>
</protein>
<keyword evidence="7" id="KW-0479">Metal-binding</keyword>
<dbReference type="GO" id="GO:0008652">
    <property type="term" value="P:amino acid biosynthetic process"/>
    <property type="evidence" value="ECO:0007669"/>
    <property type="project" value="UniProtKB-KW"/>
</dbReference>
<dbReference type="Pfam" id="PF01202">
    <property type="entry name" value="SKI"/>
    <property type="match status" value="1"/>
</dbReference>
<dbReference type="Proteomes" id="UP000004095">
    <property type="component" value="Unassembled WGS sequence"/>
</dbReference>
<dbReference type="CDD" id="cd00464">
    <property type="entry name" value="SK"/>
    <property type="match status" value="1"/>
</dbReference>
<accession>A1ZT38</accession>
<evidence type="ECO:0000313" key="9">
    <source>
        <dbReference type="Proteomes" id="UP000004095"/>
    </source>
</evidence>
<dbReference type="HAMAP" id="MF_00109">
    <property type="entry name" value="Shikimate_kinase"/>
    <property type="match status" value="1"/>
</dbReference>
<comment type="pathway">
    <text evidence="7">Metabolic intermediate biosynthesis; chorismate biosynthesis; chorismate from D-erythrose 4-phosphate and phosphoenolpyruvate: step 5/7.</text>
</comment>
<evidence type="ECO:0000256" key="2">
    <source>
        <dbReference type="ARBA" id="ARBA00022679"/>
    </source>
</evidence>
<evidence type="ECO:0000256" key="4">
    <source>
        <dbReference type="ARBA" id="ARBA00022777"/>
    </source>
</evidence>
<comment type="subcellular location">
    <subcellularLocation>
        <location evidence="7">Cytoplasm</location>
    </subcellularLocation>
</comment>
<dbReference type="UniPathway" id="UPA00053">
    <property type="reaction ID" value="UER00088"/>
</dbReference>
<feature type="binding site" evidence="7">
    <location>
        <position position="80"/>
    </location>
    <ligand>
        <name>substrate</name>
    </ligand>
</feature>
<dbReference type="InterPro" id="IPR027417">
    <property type="entry name" value="P-loop_NTPase"/>
</dbReference>
<dbReference type="EC" id="2.7.1.71" evidence="7"/>
<dbReference type="GO" id="GO:0000287">
    <property type="term" value="F:magnesium ion binding"/>
    <property type="evidence" value="ECO:0007669"/>
    <property type="project" value="UniProtKB-UniRule"/>
</dbReference>
<comment type="similarity">
    <text evidence="7">Belongs to the shikimate kinase family.</text>
</comment>
<dbReference type="PANTHER" id="PTHR21087:SF16">
    <property type="entry name" value="SHIKIMATE KINASE 1, CHLOROPLASTIC"/>
    <property type="match status" value="1"/>
</dbReference>
<comment type="catalytic activity">
    <reaction evidence="7">
        <text>shikimate + ATP = 3-phosphoshikimate + ADP + H(+)</text>
        <dbReference type="Rhea" id="RHEA:13121"/>
        <dbReference type="ChEBI" id="CHEBI:15378"/>
        <dbReference type="ChEBI" id="CHEBI:30616"/>
        <dbReference type="ChEBI" id="CHEBI:36208"/>
        <dbReference type="ChEBI" id="CHEBI:145989"/>
        <dbReference type="ChEBI" id="CHEBI:456216"/>
        <dbReference type="EC" id="2.7.1.71"/>
    </reaction>
</comment>
<keyword evidence="2 7" id="KW-0808">Transferase</keyword>
<organism evidence="8 9">
    <name type="scientific">Microscilla marina ATCC 23134</name>
    <dbReference type="NCBI Taxonomy" id="313606"/>
    <lineage>
        <taxon>Bacteria</taxon>
        <taxon>Pseudomonadati</taxon>
        <taxon>Bacteroidota</taxon>
        <taxon>Cytophagia</taxon>
        <taxon>Cytophagales</taxon>
        <taxon>Microscillaceae</taxon>
        <taxon>Microscilla</taxon>
    </lineage>
</organism>
<feature type="binding site" evidence="7">
    <location>
        <position position="141"/>
    </location>
    <ligand>
        <name>substrate</name>
    </ligand>
</feature>
<keyword evidence="9" id="KW-1185">Reference proteome</keyword>
<dbReference type="eggNOG" id="COG0703">
    <property type="taxonomic scope" value="Bacteria"/>
</dbReference>
<name>A1ZT38_MICM2</name>
<comment type="caution">
    <text evidence="8">The sequence shown here is derived from an EMBL/GenBank/DDBJ whole genome shotgun (WGS) entry which is preliminary data.</text>
</comment>
<keyword evidence="7" id="KW-0963">Cytoplasm</keyword>
<dbReference type="GO" id="GO:0005524">
    <property type="term" value="F:ATP binding"/>
    <property type="evidence" value="ECO:0007669"/>
    <property type="project" value="UniProtKB-UniRule"/>
</dbReference>
<dbReference type="Gene3D" id="3.40.50.300">
    <property type="entry name" value="P-loop containing nucleotide triphosphate hydrolases"/>
    <property type="match status" value="1"/>
</dbReference>
<evidence type="ECO:0000256" key="6">
    <source>
        <dbReference type="ARBA" id="ARBA00023141"/>
    </source>
</evidence>
<evidence type="ECO:0000256" key="7">
    <source>
        <dbReference type="HAMAP-Rule" id="MF_00109"/>
    </source>
</evidence>
<feature type="binding site" evidence="7">
    <location>
        <begin position="10"/>
        <end position="15"/>
    </location>
    <ligand>
        <name>ATP</name>
        <dbReference type="ChEBI" id="CHEBI:30616"/>
    </ligand>
</feature>
<dbReference type="OrthoDB" id="9800332at2"/>
<dbReference type="PANTHER" id="PTHR21087">
    <property type="entry name" value="SHIKIMATE KINASE"/>
    <property type="match status" value="1"/>
</dbReference>
<dbReference type="GO" id="GO:0009073">
    <property type="term" value="P:aromatic amino acid family biosynthetic process"/>
    <property type="evidence" value="ECO:0007669"/>
    <property type="project" value="UniProtKB-KW"/>
</dbReference>
<dbReference type="GO" id="GO:0004765">
    <property type="term" value="F:shikimate kinase activity"/>
    <property type="evidence" value="ECO:0007669"/>
    <property type="project" value="UniProtKB-UniRule"/>
</dbReference>
<dbReference type="AlphaFoldDB" id="A1ZT38"/>
<feature type="binding site" evidence="7">
    <location>
        <position position="56"/>
    </location>
    <ligand>
        <name>substrate</name>
    </ligand>
</feature>
<dbReference type="InterPro" id="IPR031322">
    <property type="entry name" value="Shikimate/glucono_kinase"/>
</dbReference>
<proteinExistence type="inferred from homology"/>
<dbReference type="SUPFAM" id="SSF52540">
    <property type="entry name" value="P-loop containing nucleoside triphosphate hydrolases"/>
    <property type="match status" value="1"/>
</dbReference>
<keyword evidence="7" id="KW-0460">Magnesium</keyword>
<keyword evidence="1 7" id="KW-0028">Amino-acid biosynthesis</keyword>
<dbReference type="GO" id="GO:0009423">
    <property type="term" value="P:chorismate biosynthetic process"/>
    <property type="evidence" value="ECO:0007669"/>
    <property type="project" value="UniProtKB-UniRule"/>
</dbReference>
<dbReference type="EMBL" id="AAWS01000034">
    <property type="protein sequence ID" value="EAY26428.1"/>
    <property type="molecule type" value="Genomic_DNA"/>
</dbReference>
<keyword evidence="3 7" id="KW-0547">Nucleotide-binding</keyword>
<dbReference type="InterPro" id="IPR000623">
    <property type="entry name" value="Shikimate_kinase/TSH1"/>
</dbReference>
<evidence type="ECO:0000313" key="8">
    <source>
        <dbReference type="EMBL" id="EAY26428.1"/>
    </source>
</evidence>
<feature type="binding site" evidence="7">
    <location>
        <position position="14"/>
    </location>
    <ligand>
        <name>Mg(2+)</name>
        <dbReference type="ChEBI" id="CHEBI:18420"/>
    </ligand>
</feature>
<dbReference type="RefSeq" id="WP_002700957.1">
    <property type="nucleotide sequence ID" value="NZ_AAWS01000034.1"/>
</dbReference>
<gene>
    <name evidence="7" type="primary">aroK</name>
    <name evidence="8" type="ORF">M23134_07023</name>
</gene>
<sequence>MLIFLIGMPGSGKSSVGKQLASEWQIPFVDMDELIEQKAQKSIPTIFEQDGEAHFRRLEQAVLHEIIAQPPTTQVIATGGGAPCFFDNMDRINRAGTSVFIDTPLYTIAQRMTNKSQDRPLYQQADYDAMYQKLVHTFGQRKQFYWQANIFLSATELSVPS</sequence>